<name>A0AAN6ICR4_9EURO</name>
<feature type="region of interest" description="Disordered" evidence="1">
    <location>
        <begin position="34"/>
        <end position="61"/>
    </location>
</feature>
<comment type="caution">
    <text evidence="2">The sequence shown here is derived from an EMBL/GenBank/DDBJ whole genome shotgun (WGS) entry which is preliminary data.</text>
</comment>
<evidence type="ECO:0000313" key="2">
    <source>
        <dbReference type="EMBL" id="KAI1612653.1"/>
    </source>
</evidence>
<organism evidence="2 3">
    <name type="scientific">Exophiala viscosa</name>
    <dbReference type="NCBI Taxonomy" id="2486360"/>
    <lineage>
        <taxon>Eukaryota</taxon>
        <taxon>Fungi</taxon>
        <taxon>Dikarya</taxon>
        <taxon>Ascomycota</taxon>
        <taxon>Pezizomycotina</taxon>
        <taxon>Eurotiomycetes</taxon>
        <taxon>Chaetothyriomycetidae</taxon>
        <taxon>Chaetothyriales</taxon>
        <taxon>Herpotrichiellaceae</taxon>
        <taxon>Exophiala</taxon>
    </lineage>
</organism>
<evidence type="ECO:0000256" key="1">
    <source>
        <dbReference type="SAM" id="MobiDB-lite"/>
    </source>
</evidence>
<reference evidence="2" key="1">
    <citation type="journal article" date="2022" name="bioRxiv">
        <title>Deciphering the potential niche of two novel black yeast fungi from a biological soil crust based on their genomes, phenotypes, and melanin regulation.</title>
        <authorList>
            <consortium name="DOE Joint Genome Institute"/>
            <person name="Carr E.C."/>
            <person name="Barton Q."/>
            <person name="Grambo S."/>
            <person name="Sullivan M."/>
            <person name="Renfro C.M."/>
            <person name="Kuo A."/>
            <person name="Pangilinan J."/>
            <person name="Lipzen A."/>
            <person name="Keymanesh K."/>
            <person name="Savage E."/>
            <person name="Barry K."/>
            <person name="Grigoriev I.V."/>
            <person name="Riekhof W.R."/>
            <person name="Harris S.S."/>
        </authorList>
    </citation>
    <scope>NUCLEOTIDE SEQUENCE</scope>
    <source>
        <strain evidence="2">JF 03-4F</strain>
    </source>
</reference>
<evidence type="ECO:0000313" key="3">
    <source>
        <dbReference type="Proteomes" id="UP001203852"/>
    </source>
</evidence>
<dbReference type="Proteomes" id="UP001203852">
    <property type="component" value="Unassembled WGS sequence"/>
</dbReference>
<accession>A0AAN6ICR4</accession>
<keyword evidence="3" id="KW-1185">Reference proteome</keyword>
<proteinExistence type="predicted"/>
<gene>
    <name evidence="2" type="ORF">EDD36DRAFT_243105</name>
</gene>
<sequence>MALLTLPTEIISRVVSFLDTASPLETTILQKPKAPQSLHQLPSASPNANDVSSSSSSPSPPLKHFSLTSRFLRTLSLPFLFKHSTVHPLQITNLLTFLQNHDLQSRILTITAPLESHFTHFHPAWWSRLLDALPCLTTFTIIAPPEVLDALAGIHTWTTDAWAFNMPYQILRLEHSPSGPPSESHSPMNFVNSDDDTLPTILTARKWHTLTLNEGSSLQAYTTYEFFLRRTPSLLTALHFNNSAIADPLFTSLRSFNFIAIFPFYNHVDEILKSIRKMTNLESLSIKLCPDPDSTVFRDEIELNHGHIDVNDPWNECETSWMLIAHTVIYLTVQGHLTTFHMVDVQIEAVRESLEKAIVSRLQEWWSYEGDGSGMWHKRPQSIDPTKITAIDTADNAPAAPFIVTSTT</sequence>
<dbReference type="EMBL" id="MU404354">
    <property type="protein sequence ID" value="KAI1612653.1"/>
    <property type="molecule type" value="Genomic_DNA"/>
</dbReference>
<evidence type="ECO:0008006" key="4">
    <source>
        <dbReference type="Google" id="ProtNLM"/>
    </source>
</evidence>
<protein>
    <recommendedName>
        <fullName evidence="4">F-box domain-containing protein</fullName>
    </recommendedName>
</protein>
<feature type="compositionally biased region" description="Low complexity" evidence="1">
    <location>
        <begin position="42"/>
        <end position="57"/>
    </location>
</feature>
<dbReference type="AlphaFoldDB" id="A0AAN6ICR4"/>